<gene>
    <name evidence="5" type="ORF">WA026_007950</name>
</gene>
<comment type="function">
    <text evidence="3">Required for the assembly of the mitochondrial membrane respiratory chain NADH dehydrogenase (Complex I). Involved in mid-late stages of complex I assembly.</text>
</comment>
<dbReference type="InterPro" id="IPR036188">
    <property type="entry name" value="FAD/NAD-bd_sf"/>
</dbReference>
<sequence>MLSKQMKSFVPNVCKHLVHNFSVQCGNKTAYPILQRSDIFRDDSKGMANKSKTSSIGLIPSHTDILVIGGGIMGTSAAYWLKEKSASKALNITVIEKDPKFTKNSTVLSVGGIRQQFSLPENIQMSLFGAEFLRTLKNRFGPDADICYTPNGYLTLVGENKAEQLLDNHRIQKELGACNIILNKTQLKERFPWLNTDDIELGCLGVEKEGWFDPWSLLNLLKKGATDLGTRFIHAELIDFICTGNESDVQKPEVNQLVEINEAIVLLPNGEKASITFDICILAAGSESKTVAQKAKIGSGEGLLSVPLPVERRKRYVYNFVSQGEPPGTNTPLTIDKTGAYFRREGLGDGFIGGMSPVASEEPETDTLEVDYNYFDDKVWPILAERIPAFNSIKVRSGWSGYYEYNTFDKNGIIGRHPYYRNFFLATGFSGHGIQQGPSVGHAIAELILHGKYRTIDLTRLNFDRIINNNPMYEVGIV</sequence>
<dbReference type="SUPFAM" id="SSF51905">
    <property type="entry name" value="FAD/NAD(P)-binding domain"/>
    <property type="match status" value="1"/>
</dbReference>
<evidence type="ECO:0000313" key="6">
    <source>
        <dbReference type="Proteomes" id="UP001431783"/>
    </source>
</evidence>
<evidence type="ECO:0000313" key="5">
    <source>
        <dbReference type="EMBL" id="KAK9870384.1"/>
    </source>
</evidence>
<evidence type="ECO:0000259" key="4">
    <source>
        <dbReference type="Pfam" id="PF01266"/>
    </source>
</evidence>
<keyword evidence="6" id="KW-1185">Reference proteome</keyword>
<dbReference type="GO" id="GO:0016491">
    <property type="term" value="F:oxidoreductase activity"/>
    <property type="evidence" value="ECO:0007669"/>
    <property type="project" value="UniProtKB-KW"/>
</dbReference>
<keyword evidence="1" id="KW-0560">Oxidoreductase</keyword>
<dbReference type="Pfam" id="PF01266">
    <property type="entry name" value="DAO"/>
    <property type="match status" value="1"/>
</dbReference>
<dbReference type="AlphaFoldDB" id="A0AAW1TPT7"/>
<protein>
    <recommendedName>
        <fullName evidence="2">FAD-dependent oxidoreductase domain-containing protein 1</fullName>
    </recommendedName>
</protein>
<dbReference type="GO" id="GO:0005739">
    <property type="term" value="C:mitochondrion"/>
    <property type="evidence" value="ECO:0007669"/>
    <property type="project" value="GOC"/>
</dbReference>
<evidence type="ECO:0000256" key="1">
    <source>
        <dbReference type="ARBA" id="ARBA00023002"/>
    </source>
</evidence>
<comment type="caution">
    <text evidence="5">The sequence shown here is derived from an EMBL/GenBank/DDBJ whole genome shotgun (WGS) entry which is preliminary data.</text>
</comment>
<name>A0AAW1TPT7_9CUCU</name>
<accession>A0AAW1TPT7</accession>
<dbReference type="EMBL" id="JARQZJ010000003">
    <property type="protein sequence ID" value="KAK9870384.1"/>
    <property type="molecule type" value="Genomic_DNA"/>
</dbReference>
<dbReference type="Gene3D" id="3.30.9.10">
    <property type="entry name" value="D-Amino Acid Oxidase, subunit A, domain 2"/>
    <property type="match status" value="1"/>
</dbReference>
<dbReference type="Proteomes" id="UP001431783">
    <property type="component" value="Unassembled WGS sequence"/>
</dbReference>
<proteinExistence type="predicted"/>
<evidence type="ECO:0000256" key="2">
    <source>
        <dbReference type="ARBA" id="ARBA00039785"/>
    </source>
</evidence>
<dbReference type="GO" id="GO:0032981">
    <property type="term" value="P:mitochondrial respiratory chain complex I assembly"/>
    <property type="evidence" value="ECO:0007669"/>
    <property type="project" value="TreeGrafter"/>
</dbReference>
<reference evidence="5 6" key="1">
    <citation type="submission" date="2023-03" db="EMBL/GenBank/DDBJ databases">
        <title>Genome insight into feeding habits of ladybird beetles.</title>
        <authorList>
            <person name="Li H.-S."/>
            <person name="Huang Y.-H."/>
            <person name="Pang H."/>
        </authorList>
    </citation>
    <scope>NUCLEOTIDE SEQUENCE [LARGE SCALE GENOMIC DNA]</scope>
    <source>
        <strain evidence="5">SYSU_2023b</strain>
        <tissue evidence="5">Whole body</tissue>
    </source>
</reference>
<feature type="domain" description="FAD dependent oxidoreductase" evidence="4">
    <location>
        <begin position="64"/>
        <end position="447"/>
    </location>
</feature>
<dbReference type="PANTHER" id="PTHR13847">
    <property type="entry name" value="SARCOSINE DEHYDROGENASE-RELATED"/>
    <property type="match status" value="1"/>
</dbReference>
<dbReference type="Gene3D" id="3.50.50.60">
    <property type="entry name" value="FAD/NAD(P)-binding domain"/>
    <property type="match status" value="1"/>
</dbReference>
<dbReference type="PANTHER" id="PTHR13847:SF287">
    <property type="entry name" value="FAD-DEPENDENT OXIDOREDUCTASE DOMAIN-CONTAINING PROTEIN 1"/>
    <property type="match status" value="1"/>
</dbReference>
<evidence type="ECO:0000256" key="3">
    <source>
        <dbReference type="ARBA" id="ARBA00046185"/>
    </source>
</evidence>
<dbReference type="InterPro" id="IPR006076">
    <property type="entry name" value="FAD-dep_OxRdtase"/>
</dbReference>
<organism evidence="5 6">
    <name type="scientific">Henosepilachna vigintioctopunctata</name>
    <dbReference type="NCBI Taxonomy" id="420089"/>
    <lineage>
        <taxon>Eukaryota</taxon>
        <taxon>Metazoa</taxon>
        <taxon>Ecdysozoa</taxon>
        <taxon>Arthropoda</taxon>
        <taxon>Hexapoda</taxon>
        <taxon>Insecta</taxon>
        <taxon>Pterygota</taxon>
        <taxon>Neoptera</taxon>
        <taxon>Endopterygota</taxon>
        <taxon>Coleoptera</taxon>
        <taxon>Polyphaga</taxon>
        <taxon>Cucujiformia</taxon>
        <taxon>Coccinelloidea</taxon>
        <taxon>Coccinellidae</taxon>
        <taxon>Epilachninae</taxon>
        <taxon>Epilachnini</taxon>
        <taxon>Henosepilachna</taxon>
    </lineage>
</organism>